<name>A0A843U0Q3_COLES</name>
<evidence type="ECO:0000313" key="2">
    <source>
        <dbReference type="EMBL" id="MQL75184.1"/>
    </source>
</evidence>
<sequence>MQRGNQLRSLPEGPEGKAYPGAHADTQPGHENLRGNTGSVAPPMAVAIPSRRVRGPRQQPCRDGAARRDSTPVATGKQTATAILIAVAKYAAIRSRPTRATPLLMSRRADHRMLHPGPPKTTRKHTHGEGSMGKALRLTTKPRGLPIHPDWEGHKKSLPFTKNEPTRGPSRQLATSSSLHARRSATLHEPPASTTPDRRRRASPPPEEREKGERGKKGKG</sequence>
<feature type="compositionally biased region" description="Basic and acidic residues" evidence="1">
    <location>
        <begin position="206"/>
        <end position="220"/>
    </location>
</feature>
<evidence type="ECO:0000313" key="3">
    <source>
        <dbReference type="Proteomes" id="UP000652761"/>
    </source>
</evidence>
<dbReference type="Proteomes" id="UP000652761">
    <property type="component" value="Unassembled WGS sequence"/>
</dbReference>
<comment type="caution">
    <text evidence="2">The sequence shown here is derived from an EMBL/GenBank/DDBJ whole genome shotgun (WGS) entry which is preliminary data.</text>
</comment>
<gene>
    <name evidence="2" type="ORF">Taro_007551</name>
</gene>
<feature type="region of interest" description="Disordered" evidence="1">
    <location>
        <begin position="1"/>
        <end position="75"/>
    </location>
</feature>
<dbReference type="AlphaFoldDB" id="A0A843U0Q3"/>
<evidence type="ECO:0000256" key="1">
    <source>
        <dbReference type="SAM" id="MobiDB-lite"/>
    </source>
</evidence>
<reference evidence="2" key="1">
    <citation type="submission" date="2017-07" db="EMBL/GenBank/DDBJ databases">
        <title>Taro Niue Genome Assembly and Annotation.</title>
        <authorList>
            <person name="Atibalentja N."/>
            <person name="Keating K."/>
            <person name="Fields C.J."/>
        </authorList>
    </citation>
    <scope>NUCLEOTIDE SEQUENCE</scope>
    <source>
        <strain evidence="2">Niue_2</strain>
        <tissue evidence="2">Leaf</tissue>
    </source>
</reference>
<protein>
    <submittedName>
        <fullName evidence="2">Uncharacterized protein</fullName>
    </submittedName>
</protein>
<organism evidence="2 3">
    <name type="scientific">Colocasia esculenta</name>
    <name type="common">Wild taro</name>
    <name type="synonym">Arum esculentum</name>
    <dbReference type="NCBI Taxonomy" id="4460"/>
    <lineage>
        <taxon>Eukaryota</taxon>
        <taxon>Viridiplantae</taxon>
        <taxon>Streptophyta</taxon>
        <taxon>Embryophyta</taxon>
        <taxon>Tracheophyta</taxon>
        <taxon>Spermatophyta</taxon>
        <taxon>Magnoliopsida</taxon>
        <taxon>Liliopsida</taxon>
        <taxon>Araceae</taxon>
        <taxon>Aroideae</taxon>
        <taxon>Colocasieae</taxon>
        <taxon>Colocasia</taxon>
    </lineage>
</organism>
<proteinExistence type="predicted"/>
<dbReference type="EMBL" id="NMUH01000239">
    <property type="protein sequence ID" value="MQL75184.1"/>
    <property type="molecule type" value="Genomic_DNA"/>
</dbReference>
<keyword evidence="3" id="KW-1185">Reference proteome</keyword>
<accession>A0A843U0Q3</accession>
<feature type="region of interest" description="Disordered" evidence="1">
    <location>
        <begin position="110"/>
        <end position="220"/>
    </location>
</feature>